<evidence type="ECO:0000256" key="3">
    <source>
        <dbReference type="ARBA" id="ARBA00023015"/>
    </source>
</evidence>
<reference evidence="9 10" key="1">
    <citation type="submission" date="2019-02" db="EMBL/GenBank/DDBJ databases">
        <authorList>
            <consortium name="Pathogen Informatics"/>
        </authorList>
    </citation>
    <scope>NUCLEOTIDE SEQUENCE [LARGE SCALE GENOMIC DNA]</scope>
    <source>
        <strain evidence="9 10">3012STDY7103891</strain>
    </source>
</reference>
<keyword evidence="5" id="KW-0804">Transcription</keyword>
<dbReference type="Proteomes" id="UP000330809">
    <property type="component" value="Unassembled WGS sequence"/>
</dbReference>
<sequence length="257" mass="28845">MTQNAFAILSQGSELSRPESLEQLLSGVALLLPMLDAIPNAAIFIKDNAARYVLANRTLVQRCGLKQLQPLLGKTSAEVFPAQLGPGYTEQDRQVLEQGLVLEDQLELHLYGTREPGWCLTHKRPLYNLQGEIIGLAGISVDLQSASDTHPAYQRLAAVDEHIRTHFNRRVTLGELTRIAGISVAQLERYCKRVFHLTPRQMIQKVRLEHAHRLLLTDIPITQVALQCGYTDHSAFTRQFKALTGFTPRQYRQATAQ</sequence>
<dbReference type="Proteomes" id="UP001212337">
    <property type="component" value="Unassembled WGS sequence"/>
</dbReference>
<comment type="subcellular location">
    <subcellularLocation>
        <location evidence="1">Cytoplasm</location>
    </subcellularLocation>
</comment>
<dbReference type="InterPro" id="IPR018062">
    <property type="entry name" value="HTH_AraC-typ_CS"/>
</dbReference>
<evidence type="ECO:0000256" key="4">
    <source>
        <dbReference type="ARBA" id="ARBA00023125"/>
    </source>
</evidence>
<proteinExistence type="predicted"/>
<dbReference type="SMART" id="SM00342">
    <property type="entry name" value="HTH_ARAC"/>
    <property type="match status" value="1"/>
</dbReference>
<comment type="function">
    <text evidence="6">Regulatory protein of the TOL plasmid xyl operons. XylS activates the xylXYZLTEGFJQKIH operon required for the degradation of toluene, m-xylene and p-xylene.</text>
</comment>
<evidence type="ECO:0000256" key="5">
    <source>
        <dbReference type="ARBA" id="ARBA00023163"/>
    </source>
</evidence>
<keyword evidence="11" id="KW-1185">Reference proteome</keyword>
<dbReference type="GO" id="GO:0043565">
    <property type="term" value="F:sequence-specific DNA binding"/>
    <property type="evidence" value="ECO:0007669"/>
    <property type="project" value="InterPro"/>
</dbReference>
<protein>
    <submittedName>
        <fullName evidence="9">AraC family transcriptional regulator</fullName>
    </submittedName>
</protein>
<dbReference type="Pfam" id="PF12833">
    <property type="entry name" value="HTH_18"/>
    <property type="match status" value="1"/>
</dbReference>
<dbReference type="InterPro" id="IPR035965">
    <property type="entry name" value="PAS-like_dom_sf"/>
</dbReference>
<dbReference type="GO" id="GO:0003700">
    <property type="term" value="F:DNA-binding transcription factor activity"/>
    <property type="evidence" value="ECO:0007669"/>
    <property type="project" value="InterPro"/>
</dbReference>
<feature type="domain" description="HTH araC/xylS-type" evidence="7">
    <location>
        <begin position="157"/>
        <end position="254"/>
    </location>
</feature>
<name>A0A266NSB5_PSEFR</name>
<dbReference type="InterPro" id="IPR020449">
    <property type="entry name" value="Tscrpt_reg_AraC-type_HTH"/>
</dbReference>
<evidence type="ECO:0000313" key="9">
    <source>
        <dbReference type="EMBL" id="VFB21644.1"/>
    </source>
</evidence>
<dbReference type="PRINTS" id="PR00032">
    <property type="entry name" value="HTHARAC"/>
</dbReference>
<gene>
    <name evidence="9" type="primary">btr</name>
    <name evidence="9" type="ORF">NCTC10754_04313</name>
    <name evidence="8" type="ORF">PI499_00125</name>
</gene>
<evidence type="ECO:0000256" key="2">
    <source>
        <dbReference type="ARBA" id="ARBA00022777"/>
    </source>
</evidence>
<dbReference type="RefSeq" id="WP_095002272.1">
    <property type="nucleotide sequence ID" value="NZ_CAACYJ010000040.1"/>
</dbReference>
<evidence type="ECO:0000256" key="1">
    <source>
        <dbReference type="ARBA" id="ARBA00004496"/>
    </source>
</evidence>
<dbReference type="PANTHER" id="PTHR46796">
    <property type="entry name" value="HTH-TYPE TRANSCRIPTIONAL ACTIVATOR RHAS-RELATED"/>
    <property type="match status" value="1"/>
</dbReference>
<evidence type="ECO:0000313" key="10">
    <source>
        <dbReference type="Proteomes" id="UP000330809"/>
    </source>
</evidence>
<dbReference type="InterPro" id="IPR050204">
    <property type="entry name" value="AraC_XylS_family_regulators"/>
</dbReference>
<keyword evidence="4" id="KW-0238">DNA-binding</keyword>
<reference evidence="8 11" key="2">
    <citation type="submission" date="2023-01" db="EMBL/GenBank/DDBJ databases">
        <title>Effects of deletion of Siderophore biosynthase gene in Pseudomonas fragi on quorum sensing and spoliage ability.</title>
        <authorList>
            <person name="Cui F."/>
            <person name="Wang D."/>
            <person name="Liu J."/>
            <person name="Wang Q."/>
            <person name="Li T."/>
            <person name="Li J."/>
        </authorList>
    </citation>
    <scope>NUCLEOTIDE SEQUENCE [LARGE SCALE GENOMIC DNA]</scope>
    <source>
        <strain evidence="8 11">MS-10</strain>
    </source>
</reference>
<dbReference type="Pfam" id="PF08448">
    <property type="entry name" value="PAS_4"/>
    <property type="match status" value="1"/>
</dbReference>
<dbReference type="Gene3D" id="1.10.10.60">
    <property type="entry name" value="Homeodomain-like"/>
    <property type="match status" value="1"/>
</dbReference>
<dbReference type="GeneID" id="89543857"/>
<dbReference type="GO" id="GO:0009893">
    <property type="term" value="P:positive regulation of metabolic process"/>
    <property type="evidence" value="ECO:0007669"/>
    <property type="project" value="UniProtKB-ARBA"/>
</dbReference>
<dbReference type="PROSITE" id="PS00041">
    <property type="entry name" value="HTH_ARAC_FAMILY_1"/>
    <property type="match status" value="1"/>
</dbReference>
<keyword evidence="3" id="KW-0805">Transcription regulation</keyword>
<evidence type="ECO:0000313" key="11">
    <source>
        <dbReference type="Proteomes" id="UP001212337"/>
    </source>
</evidence>
<dbReference type="InterPro" id="IPR013656">
    <property type="entry name" value="PAS_4"/>
</dbReference>
<dbReference type="GO" id="GO:0016301">
    <property type="term" value="F:kinase activity"/>
    <property type="evidence" value="ECO:0007669"/>
    <property type="project" value="UniProtKB-KW"/>
</dbReference>
<dbReference type="AlphaFoldDB" id="A0A266NSB5"/>
<accession>A0A266NSB5</accession>
<dbReference type="InterPro" id="IPR018060">
    <property type="entry name" value="HTH_AraC"/>
</dbReference>
<dbReference type="PROSITE" id="PS01124">
    <property type="entry name" value="HTH_ARAC_FAMILY_2"/>
    <property type="match status" value="1"/>
</dbReference>
<evidence type="ECO:0000259" key="7">
    <source>
        <dbReference type="PROSITE" id="PS01124"/>
    </source>
</evidence>
<dbReference type="Gene3D" id="3.30.450.20">
    <property type="entry name" value="PAS domain"/>
    <property type="match status" value="1"/>
</dbReference>
<dbReference type="EMBL" id="CAACYJ010000040">
    <property type="protein sequence ID" value="VFB21644.1"/>
    <property type="molecule type" value="Genomic_DNA"/>
</dbReference>
<dbReference type="GO" id="GO:0005737">
    <property type="term" value="C:cytoplasm"/>
    <property type="evidence" value="ECO:0007669"/>
    <property type="project" value="UniProtKB-SubCell"/>
</dbReference>
<evidence type="ECO:0000256" key="6">
    <source>
        <dbReference type="ARBA" id="ARBA00037345"/>
    </source>
</evidence>
<dbReference type="InterPro" id="IPR009057">
    <property type="entry name" value="Homeodomain-like_sf"/>
</dbReference>
<dbReference type="SUPFAM" id="SSF46689">
    <property type="entry name" value="Homeodomain-like"/>
    <property type="match status" value="2"/>
</dbReference>
<dbReference type="EMBL" id="JAQJVI010000001">
    <property type="protein sequence ID" value="MDA7020289.1"/>
    <property type="molecule type" value="Genomic_DNA"/>
</dbReference>
<organism evidence="9 10">
    <name type="scientific">Pseudomonas fragi</name>
    <dbReference type="NCBI Taxonomy" id="296"/>
    <lineage>
        <taxon>Bacteria</taxon>
        <taxon>Pseudomonadati</taxon>
        <taxon>Pseudomonadota</taxon>
        <taxon>Gammaproteobacteria</taxon>
        <taxon>Pseudomonadales</taxon>
        <taxon>Pseudomonadaceae</taxon>
        <taxon>Pseudomonas</taxon>
    </lineage>
</organism>
<dbReference type="PANTHER" id="PTHR46796:SF13">
    <property type="entry name" value="HTH-TYPE TRANSCRIPTIONAL ACTIVATOR RHAS"/>
    <property type="match status" value="1"/>
</dbReference>
<keyword evidence="2" id="KW-0808">Transferase</keyword>
<dbReference type="SUPFAM" id="SSF55785">
    <property type="entry name" value="PYP-like sensor domain (PAS domain)"/>
    <property type="match status" value="1"/>
</dbReference>
<evidence type="ECO:0000313" key="8">
    <source>
        <dbReference type="EMBL" id="MDA7020289.1"/>
    </source>
</evidence>
<keyword evidence="2" id="KW-0418">Kinase</keyword>